<feature type="compositionally biased region" description="Acidic residues" evidence="3">
    <location>
        <begin position="142"/>
        <end position="151"/>
    </location>
</feature>
<dbReference type="GO" id="GO:0008234">
    <property type="term" value="F:cysteine-type peptidase activity"/>
    <property type="evidence" value="ECO:0007669"/>
    <property type="project" value="InterPro"/>
</dbReference>
<dbReference type="Pfam" id="PF00112">
    <property type="entry name" value="Peptidase_C1"/>
    <property type="match status" value="2"/>
</dbReference>
<dbReference type="InterPro" id="IPR013128">
    <property type="entry name" value="Peptidase_C1A"/>
</dbReference>
<evidence type="ECO:0000256" key="4">
    <source>
        <dbReference type="SAM" id="Phobius"/>
    </source>
</evidence>
<feature type="domain" description="Peptidase C1A papain C-terminal" evidence="6">
    <location>
        <begin position="189"/>
        <end position="474"/>
    </location>
</feature>
<evidence type="ECO:0000256" key="1">
    <source>
        <dbReference type="ARBA" id="ARBA00008455"/>
    </source>
</evidence>
<sequence>MKFTTLTLLSLATTATSNEIKYQPADDLYLGGSAAYSRFVDHVTTLKKHASHAVSDEYADLKDKFGKKSEEVEDFFKRAQAKAKDSAKPALLDLDTYSADASDYFSKLSTLGSSKSKSKSKSLESKASDEDAPVDPYSGDAETGDDDDQDDGVPHESWETFIPPSSDYDLPDDFEEEFMDKASVVKALLPDNFSWRDHPLEGSIVTKNLNQHIPQYCGACWAHGSMSTLADRVKLGRAAIGGDAKAGPEINPSIQAMINCGKEEAGSCDGGSVLGAWKWTKDFGGIPFDTCLAYAATNDYECKTQDICRNCMGKVAEPKGPDDYFCYGIDETTSADGGLQHTPCFDDDCVTHPYPSIKVDDMGVVCNATVDSSASVHESNAVLMMMEIATRGPIACELDAGPMMSYSGGVLKGFGPRSNRDHIIQIAGWGVTKDGEEYWEVRNSWGEYWGEEGWMKLARGIDELGIEDKCYYVVPEGWGSKGHIYTEYDADAVAQYSATAVLMQVAKEAGFPMGLFGSAAAKEEAFAKMGMASPAASSGSGSGLFAGVCVGFLGVMAGIMVERRRNTASGAAGSHRYSSVADVDAGYGGTLRL</sequence>
<evidence type="ECO:0000256" key="5">
    <source>
        <dbReference type="SAM" id="SignalP"/>
    </source>
</evidence>
<proteinExistence type="inferred from homology"/>
<dbReference type="Gene3D" id="3.90.70.10">
    <property type="entry name" value="Cysteine proteinases"/>
    <property type="match status" value="1"/>
</dbReference>
<keyword evidence="4" id="KW-1133">Transmembrane helix</keyword>
<keyword evidence="4" id="KW-0812">Transmembrane</keyword>
<dbReference type="AlphaFoldDB" id="A0A9W7FQ86"/>
<comment type="similarity">
    <text evidence="1">Belongs to the peptidase C1 family.</text>
</comment>
<dbReference type="PANTHER" id="PTHR12411">
    <property type="entry name" value="CYSTEINE PROTEASE FAMILY C1-RELATED"/>
    <property type="match status" value="1"/>
</dbReference>
<evidence type="ECO:0000313" key="7">
    <source>
        <dbReference type="EMBL" id="GMI16096.1"/>
    </source>
</evidence>
<comment type="caution">
    <text evidence="7">The sequence shown here is derived from an EMBL/GenBank/DDBJ whole genome shotgun (WGS) entry which is preliminary data.</text>
</comment>
<protein>
    <recommendedName>
        <fullName evidence="6">Peptidase C1A papain C-terminal domain-containing protein</fullName>
    </recommendedName>
</protein>
<dbReference type="GO" id="GO:0006508">
    <property type="term" value="P:proteolysis"/>
    <property type="evidence" value="ECO:0007669"/>
    <property type="project" value="InterPro"/>
</dbReference>
<keyword evidence="5" id="KW-0732">Signal</keyword>
<feature type="region of interest" description="Disordered" evidence="3">
    <location>
        <begin position="110"/>
        <end position="166"/>
    </location>
</feature>
<name>A0A9W7FQ86_9STRA</name>
<evidence type="ECO:0000259" key="6">
    <source>
        <dbReference type="SMART" id="SM00645"/>
    </source>
</evidence>
<evidence type="ECO:0000256" key="2">
    <source>
        <dbReference type="ARBA" id="ARBA00023145"/>
    </source>
</evidence>
<organism evidence="7 8">
    <name type="scientific">Triparma laevis f. longispina</name>
    <dbReference type="NCBI Taxonomy" id="1714387"/>
    <lineage>
        <taxon>Eukaryota</taxon>
        <taxon>Sar</taxon>
        <taxon>Stramenopiles</taxon>
        <taxon>Ochrophyta</taxon>
        <taxon>Bolidophyceae</taxon>
        <taxon>Parmales</taxon>
        <taxon>Triparmaceae</taxon>
        <taxon>Triparma</taxon>
    </lineage>
</organism>
<dbReference type="SUPFAM" id="SSF54001">
    <property type="entry name" value="Cysteine proteinases"/>
    <property type="match status" value="1"/>
</dbReference>
<evidence type="ECO:0000313" key="8">
    <source>
        <dbReference type="Proteomes" id="UP001165122"/>
    </source>
</evidence>
<gene>
    <name evidence="7" type="ORF">TrLO_g4826</name>
</gene>
<evidence type="ECO:0000256" key="3">
    <source>
        <dbReference type="SAM" id="MobiDB-lite"/>
    </source>
</evidence>
<keyword evidence="8" id="KW-1185">Reference proteome</keyword>
<accession>A0A9W7FQ86</accession>
<dbReference type="SMART" id="SM00645">
    <property type="entry name" value="Pept_C1"/>
    <property type="match status" value="1"/>
</dbReference>
<dbReference type="InterPro" id="IPR038765">
    <property type="entry name" value="Papain-like_cys_pep_sf"/>
</dbReference>
<dbReference type="InterPro" id="IPR000668">
    <property type="entry name" value="Peptidase_C1A_C"/>
</dbReference>
<dbReference type="OrthoDB" id="190265at2759"/>
<keyword evidence="2" id="KW-0865">Zymogen</keyword>
<feature type="transmembrane region" description="Helical" evidence="4">
    <location>
        <begin position="543"/>
        <end position="561"/>
    </location>
</feature>
<dbReference type="Proteomes" id="UP001165122">
    <property type="component" value="Unassembled WGS sequence"/>
</dbReference>
<dbReference type="EMBL" id="BRXW01000243">
    <property type="protein sequence ID" value="GMI16096.1"/>
    <property type="molecule type" value="Genomic_DNA"/>
</dbReference>
<feature type="signal peptide" evidence="5">
    <location>
        <begin position="1"/>
        <end position="17"/>
    </location>
</feature>
<feature type="chain" id="PRO_5040979410" description="Peptidase C1A papain C-terminal domain-containing protein" evidence="5">
    <location>
        <begin position="18"/>
        <end position="593"/>
    </location>
</feature>
<reference evidence="8" key="1">
    <citation type="journal article" date="2023" name="Commun. Biol.">
        <title>Genome analysis of Parmales, the sister group of diatoms, reveals the evolutionary specialization of diatoms from phago-mixotrophs to photoautotrophs.</title>
        <authorList>
            <person name="Ban H."/>
            <person name="Sato S."/>
            <person name="Yoshikawa S."/>
            <person name="Yamada K."/>
            <person name="Nakamura Y."/>
            <person name="Ichinomiya M."/>
            <person name="Sato N."/>
            <person name="Blanc-Mathieu R."/>
            <person name="Endo H."/>
            <person name="Kuwata A."/>
            <person name="Ogata H."/>
        </authorList>
    </citation>
    <scope>NUCLEOTIDE SEQUENCE [LARGE SCALE GENOMIC DNA]</scope>
    <source>
        <strain evidence="8">NIES 3700</strain>
    </source>
</reference>
<keyword evidence="4" id="KW-0472">Membrane</keyword>